<dbReference type="GO" id="GO:0005524">
    <property type="term" value="F:ATP binding"/>
    <property type="evidence" value="ECO:0007669"/>
    <property type="project" value="UniProtKB-KW"/>
</dbReference>
<organism evidence="21">
    <name type="scientific">Hymenolepis diminuta</name>
    <name type="common">Rat tapeworm</name>
    <dbReference type="NCBI Taxonomy" id="6216"/>
    <lineage>
        <taxon>Eukaryota</taxon>
        <taxon>Metazoa</taxon>
        <taxon>Spiralia</taxon>
        <taxon>Lophotrochozoa</taxon>
        <taxon>Platyhelminthes</taxon>
        <taxon>Cestoda</taxon>
        <taxon>Eucestoda</taxon>
        <taxon>Cyclophyllidea</taxon>
        <taxon>Hymenolepididae</taxon>
        <taxon>Hymenolepis</taxon>
    </lineage>
</organism>
<evidence type="ECO:0000313" key="20">
    <source>
        <dbReference type="Proteomes" id="UP000274504"/>
    </source>
</evidence>
<evidence type="ECO:0000256" key="9">
    <source>
        <dbReference type="ARBA" id="ARBA00022771"/>
    </source>
</evidence>
<evidence type="ECO:0000256" key="12">
    <source>
        <dbReference type="ARBA" id="ARBA00022833"/>
    </source>
</evidence>
<evidence type="ECO:0000256" key="5">
    <source>
        <dbReference type="ARBA" id="ARBA00012643"/>
    </source>
</evidence>
<dbReference type="PANTHER" id="PTHR10887:SF364">
    <property type="entry name" value="REGULATOR OF NONSENSE TRANSCRIPTS 1"/>
    <property type="match status" value="1"/>
</dbReference>
<evidence type="ECO:0000256" key="11">
    <source>
        <dbReference type="ARBA" id="ARBA00022806"/>
    </source>
</evidence>
<name>A0A158QFW5_HYMDI</name>
<gene>
    <name evidence="19" type="ORF">HDID_LOCUS9608</name>
</gene>
<dbReference type="SUPFAM" id="SSF52540">
    <property type="entry name" value="P-loop containing nucleoside triphosphate hydrolases"/>
    <property type="match status" value="2"/>
</dbReference>
<feature type="compositionally biased region" description="Acidic residues" evidence="17">
    <location>
        <begin position="46"/>
        <end position="58"/>
    </location>
</feature>
<evidence type="ECO:0000256" key="6">
    <source>
        <dbReference type="ARBA" id="ARBA00022490"/>
    </source>
</evidence>
<dbReference type="CDD" id="cd18808">
    <property type="entry name" value="SF1_C_Upf1"/>
    <property type="match status" value="1"/>
</dbReference>
<keyword evidence="12 16" id="KW-0862">Zinc</keyword>
<dbReference type="InterPro" id="IPR047187">
    <property type="entry name" value="SF1_C_Upf1"/>
</dbReference>
<dbReference type="InterPro" id="IPR040812">
    <property type="entry name" value="UPF1_1B_dom"/>
</dbReference>
<dbReference type="GO" id="GO:0008253">
    <property type="term" value="F:5'-nucleotidase activity"/>
    <property type="evidence" value="ECO:0007669"/>
    <property type="project" value="UniProtKB-EC"/>
</dbReference>
<dbReference type="InterPro" id="IPR027417">
    <property type="entry name" value="P-loop_NTPase"/>
</dbReference>
<evidence type="ECO:0000256" key="1">
    <source>
        <dbReference type="ARBA" id="ARBA00000815"/>
    </source>
</evidence>
<comment type="subcellular location">
    <subcellularLocation>
        <location evidence="2">Cytoplasm</location>
    </subcellularLocation>
</comment>
<proteinExistence type="inferred from homology"/>
<accession>A0A158QFW5</accession>
<dbReference type="EMBL" id="UYSG01011341">
    <property type="protein sequence ID" value="VDL61993.1"/>
    <property type="molecule type" value="Genomic_DNA"/>
</dbReference>
<comment type="similarity">
    <text evidence="3">Belongs to the DNA2/NAM7 helicase family.</text>
</comment>
<comment type="catalytic activity">
    <reaction evidence="1">
        <text>a ribonucleoside 5'-phosphate + H2O = a ribonucleoside + phosphate</text>
        <dbReference type="Rhea" id="RHEA:12484"/>
        <dbReference type="ChEBI" id="CHEBI:15377"/>
        <dbReference type="ChEBI" id="CHEBI:18254"/>
        <dbReference type="ChEBI" id="CHEBI:43474"/>
        <dbReference type="ChEBI" id="CHEBI:58043"/>
        <dbReference type="EC" id="3.1.3.5"/>
    </reaction>
</comment>
<keyword evidence="10" id="KW-0378">Hydrolase</keyword>
<dbReference type="PROSITE" id="PS51997">
    <property type="entry name" value="UPF1_CH_RICH"/>
    <property type="match status" value="1"/>
</dbReference>
<feature type="domain" description="Upf1" evidence="18">
    <location>
        <begin position="101"/>
        <end position="256"/>
    </location>
</feature>
<feature type="region of interest" description="C3H" evidence="16">
    <location>
        <begin position="109"/>
        <end position="141"/>
    </location>
</feature>
<dbReference type="Pfam" id="PF18141">
    <property type="entry name" value="UPF1_1B_dom"/>
    <property type="match status" value="1"/>
</dbReference>
<evidence type="ECO:0000256" key="15">
    <source>
        <dbReference type="ARBA" id="ARBA00023080"/>
    </source>
</evidence>
<dbReference type="OrthoDB" id="6513042at2759"/>
<dbReference type="InterPro" id="IPR036412">
    <property type="entry name" value="HAD-like_sf"/>
</dbReference>
<dbReference type="WBParaSite" id="HDID_0000961001-mRNA-1">
    <property type="protein sequence ID" value="HDID_0000961001-mRNA-1"/>
    <property type="gene ID" value="HDID_0000961001"/>
</dbReference>
<dbReference type="EC" id="3.1.3.5" evidence="5"/>
<feature type="region of interest" description="Disordered" evidence="17">
    <location>
        <begin position="878"/>
        <end position="921"/>
    </location>
</feature>
<evidence type="ECO:0000259" key="18">
    <source>
        <dbReference type="PROSITE" id="PS51997"/>
    </source>
</evidence>
<feature type="region of interest" description="Disordered" evidence="17">
    <location>
        <begin position="23"/>
        <end position="86"/>
    </location>
</feature>
<keyword evidence="14" id="KW-0460">Magnesium</keyword>
<keyword evidence="15" id="KW-0546">Nucleotide metabolism</keyword>
<dbReference type="SUPFAM" id="SSF56784">
    <property type="entry name" value="HAD-like"/>
    <property type="match status" value="1"/>
</dbReference>
<keyword evidence="7 16" id="KW-0479">Metal-binding</keyword>
<dbReference type="Pfam" id="PF13087">
    <property type="entry name" value="AAA_12"/>
    <property type="match status" value="1"/>
</dbReference>
<dbReference type="Pfam" id="PF05822">
    <property type="entry name" value="UMPH-1"/>
    <property type="match status" value="1"/>
</dbReference>
<dbReference type="Gene3D" id="3.40.50.1000">
    <property type="entry name" value="HAD superfamily/HAD-like"/>
    <property type="match status" value="1"/>
</dbReference>
<reference evidence="19 20" key="2">
    <citation type="submission" date="2018-11" db="EMBL/GenBank/DDBJ databases">
        <authorList>
            <consortium name="Pathogen Informatics"/>
        </authorList>
    </citation>
    <scope>NUCLEOTIDE SEQUENCE [LARGE SCALE GENOMIC DNA]</scope>
</reference>
<dbReference type="Gene3D" id="2.40.30.230">
    <property type="match status" value="1"/>
</dbReference>
<dbReference type="GO" id="GO:0008270">
    <property type="term" value="F:zinc ion binding"/>
    <property type="evidence" value="ECO:0007669"/>
    <property type="project" value="UniProtKB-UniRule"/>
</dbReference>
<evidence type="ECO:0000256" key="8">
    <source>
        <dbReference type="ARBA" id="ARBA00022741"/>
    </source>
</evidence>
<evidence type="ECO:0000256" key="10">
    <source>
        <dbReference type="ARBA" id="ARBA00022801"/>
    </source>
</evidence>
<dbReference type="Gene3D" id="1.10.150.340">
    <property type="entry name" value="Pyrimidine 5'-nucleotidase (UMPH-1), N-terminal domain"/>
    <property type="match status" value="1"/>
</dbReference>
<feature type="region of interest" description="CC/SHH/C" evidence="16">
    <location>
        <begin position="123"/>
        <end position="151"/>
    </location>
</feature>
<evidence type="ECO:0000313" key="21">
    <source>
        <dbReference type="WBParaSite" id="HDID_0000961001-mRNA-1"/>
    </source>
</evidence>
<evidence type="ECO:0000256" key="17">
    <source>
        <dbReference type="SAM" id="MobiDB-lite"/>
    </source>
</evidence>
<dbReference type="FunFam" id="1.10.150.340:FF:000001">
    <property type="entry name" value="Cytosolic 5-nucleotidase 3-like"/>
    <property type="match status" value="1"/>
</dbReference>
<dbReference type="PANTHER" id="PTHR10887">
    <property type="entry name" value="DNA2/NAM7 HELICASE FAMILY"/>
    <property type="match status" value="1"/>
</dbReference>
<feature type="region of interest" description="Disordered" evidence="17">
    <location>
        <begin position="965"/>
        <end position="990"/>
    </location>
</feature>
<dbReference type="GO" id="GO:0003724">
    <property type="term" value="F:RNA helicase activity"/>
    <property type="evidence" value="ECO:0007669"/>
    <property type="project" value="InterPro"/>
</dbReference>
<dbReference type="InterPro" id="IPR023214">
    <property type="entry name" value="HAD_sf"/>
</dbReference>
<dbReference type="GO" id="GO:0005737">
    <property type="term" value="C:cytoplasm"/>
    <property type="evidence" value="ECO:0007669"/>
    <property type="project" value="UniProtKB-SubCell"/>
</dbReference>
<comment type="similarity">
    <text evidence="4">Belongs to the pyrimidine 5'-nucleotidase family.</text>
</comment>
<feature type="compositionally biased region" description="Low complexity" evidence="17">
    <location>
        <begin position="903"/>
        <end position="915"/>
    </location>
</feature>
<dbReference type="STRING" id="6216.A0A158QFW5"/>
<dbReference type="Pfam" id="PF13086">
    <property type="entry name" value="AAA_11"/>
    <property type="match status" value="1"/>
</dbReference>
<dbReference type="Proteomes" id="UP000274504">
    <property type="component" value="Unassembled WGS sequence"/>
</dbReference>
<feature type="region of interest" description="C4" evidence="16">
    <location>
        <begin position="169"/>
        <end position="199"/>
    </location>
</feature>
<keyword evidence="8" id="KW-0547">Nucleotide-binding</keyword>
<evidence type="ECO:0000256" key="14">
    <source>
        <dbReference type="ARBA" id="ARBA00022842"/>
    </source>
</evidence>
<sequence length="1248" mass="139498">MNQDNANSQALYYFDPDEAIFGANTQDSDFGGGDFTLPPHSQVDVSFDDDHDLIEDSSELNNSNRFKKKKKAEGSSSSFPENGDDFSEFRETMESNVVNDSEELPEYACAYCGISDPACVVRCNKTKKWFCNGRGNTSGSHIIHHLVRSKYNDVSLHRQSPISDVVLECYMCGVRNVFHLGFVPAKKESVVILLCRQPCSYSNTHLNWDPTHWQPLINDKAFVSWLVKVPSEQEQARARQISAEQINRLEEMWRDNPEADVADIEKPGVEKEADPVLLRYNNAQHYISTFIPLIQLEEQYDRRMKESIRMEKVAVRWEVALNRKKVARFRIHGSKDGPEMKIIYGDQLKLVKTYKGEFEAEGQVIKVPDNISEDVLLEMHTFPEDFDDAPYYSVYFTWKGTTFDRMKSAVHRLAGNELQDYLKRRILGHPVEPLVCKCDMPKHFSVHGLPELNHSQVSAVKTVLEQPLSLIQGPPGTGKTITSATLVYHLRQVRIGRVLVCAPSNTAVDQLCEKIEQTGLNVVRVCARSREAIATPVSRLSLHVQAKNIPGNTELRKLQALKVEAGELSREDEMRYRQLQSEAESKILAAADVVCCTCITAGMLKSGIDARNIGVVTPYEGQRAYIVHYFQLVGVMNHKLYQAIEVASVDAFQGREKDYIILSCVRANENQGIGFLNDPRRLNVALTRARYGLIIKPLWNYLLHYYKEHDLLVEGPLTNLTQSILNVPKPNTAYIYKPGAHGFNQLANAVTQHDTRITPHMMMAAAAAARAGRVGGGPIMTTQNPMEASRNNFVEAMTRAASDYFSRHPQQHIMATRGGGGDRASNAYAVAAAVAATQGLTFNQPGQGPPFGAAGTFRSVNVYDDFIAQTTNSLLLEREEETHLKGNRPQKKTSSSRDLNLRSGGSSSQGLSQASEMGGGMLSQDNVMLSQDMFSGSGMGGYGGVSQVDVDNELVLSMEGLTFKDPEAARRKTPKKSSSSGSSKNNFSAVTKEGELNATCHGIFERDPEITNEARTKLRMLKQTYGSVEFDKNIPNSFKIPYMLEWWDISHRVIVSCDIHKSTLRSTVYNSNLQLRDRVPEFMAELHKHKIPVVVFSAGLGNVIELVLEKEGLLYNNVKVASNFMNFNEEGLLVSFQSSVIHTFNKAFGSLALSEEDRKLFAKKRCVMLLGDSLYDQHMADGLVEDNSHEDVSDEESSVVLKIGFLNGKIETLLEEYMELYDIVLTCNDGFDLPLEILNCIVESSQTE</sequence>
<dbReference type="InterPro" id="IPR018999">
    <property type="entry name" value="UPF1_CH/ZBD"/>
</dbReference>
<dbReference type="InterPro" id="IPR041677">
    <property type="entry name" value="DNA2/NAM7_AAA_11"/>
</dbReference>
<reference evidence="21" key="1">
    <citation type="submission" date="2016-04" db="UniProtKB">
        <authorList>
            <consortium name="WormBaseParasite"/>
        </authorList>
    </citation>
    <scope>IDENTIFICATION</scope>
</reference>
<dbReference type="GO" id="GO:0009117">
    <property type="term" value="P:nucleotide metabolic process"/>
    <property type="evidence" value="ECO:0007669"/>
    <property type="project" value="UniProtKB-KW"/>
</dbReference>
<evidence type="ECO:0000256" key="2">
    <source>
        <dbReference type="ARBA" id="ARBA00004496"/>
    </source>
</evidence>
<dbReference type="CDD" id="cd21407">
    <property type="entry name" value="1B_UPF1-like"/>
    <property type="match status" value="1"/>
</dbReference>
<dbReference type="GO" id="GO:0000287">
    <property type="term" value="F:magnesium ion binding"/>
    <property type="evidence" value="ECO:0007669"/>
    <property type="project" value="InterPro"/>
</dbReference>
<dbReference type="Gene3D" id="3.40.50.300">
    <property type="entry name" value="P-loop containing nucleotide triphosphate hydrolases"/>
    <property type="match status" value="1"/>
</dbReference>
<dbReference type="AlphaFoldDB" id="A0A158QFW5"/>
<keyword evidence="13" id="KW-0067">ATP-binding</keyword>
<dbReference type="InterPro" id="IPR006434">
    <property type="entry name" value="Pyrimidine_nucleotidase_eu"/>
</dbReference>
<evidence type="ECO:0000256" key="16">
    <source>
        <dbReference type="PROSITE-ProRule" id="PRU01341"/>
    </source>
</evidence>
<dbReference type="GO" id="GO:0003723">
    <property type="term" value="F:RNA binding"/>
    <property type="evidence" value="ECO:0007669"/>
    <property type="project" value="InterPro"/>
</dbReference>
<evidence type="ECO:0000256" key="4">
    <source>
        <dbReference type="ARBA" id="ARBA00008389"/>
    </source>
</evidence>
<dbReference type="Pfam" id="PF09416">
    <property type="entry name" value="UPF1_Zn_bind"/>
    <property type="match status" value="1"/>
</dbReference>
<dbReference type="Gene3D" id="6.10.140.1240">
    <property type="match status" value="1"/>
</dbReference>
<dbReference type="GO" id="GO:0000184">
    <property type="term" value="P:nuclear-transcribed mRNA catabolic process, nonsense-mediated decay"/>
    <property type="evidence" value="ECO:0007669"/>
    <property type="project" value="InterPro"/>
</dbReference>
<dbReference type="InterPro" id="IPR045055">
    <property type="entry name" value="DNA2/NAM7-like"/>
</dbReference>
<keyword evidence="6" id="KW-0963">Cytoplasm</keyword>
<evidence type="ECO:0000256" key="13">
    <source>
        <dbReference type="ARBA" id="ARBA00022840"/>
    </source>
</evidence>
<evidence type="ECO:0000313" key="19">
    <source>
        <dbReference type="EMBL" id="VDL61993.1"/>
    </source>
</evidence>
<protein>
    <recommendedName>
        <fullName evidence="5">5'-nucleotidase</fullName>
        <ecNumber evidence="5">3.1.3.5</ecNumber>
    </recommendedName>
</protein>
<keyword evidence="9 16" id="KW-0863">Zinc-finger</keyword>
<keyword evidence="11" id="KW-0347">Helicase</keyword>
<dbReference type="CDD" id="cd21400">
    <property type="entry name" value="ZBD_UPF1-like"/>
    <property type="match status" value="1"/>
</dbReference>
<evidence type="ECO:0000256" key="3">
    <source>
        <dbReference type="ARBA" id="ARBA00007913"/>
    </source>
</evidence>
<dbReference type="InterPro" id="IPR041679">
    <property type="entry name" value="DNA2/NAM7-like_C"/>
</dbReference>
<evidence type="ECO:0000256" key="7">
    <source>
        <dbReference type="ARBA" id="ARBA00022723"/>
    </source>
</evidence>